<protein>
    <recommendedName>
        <fullName evidence="4">N-acetylgalactosaminide beta-1,3-galactosyltransferase</fullName>
        <ecNumber evidence="4">2.4.1.122</ecNumber>
    </recommendedName>
</protein>
<feature type="region of interest" description="Disordered" evidence="12">
    <location>
        <begin position="383"/>
        <end position="402"/>
    </location>
</feature>
<evidence type="ECO:0000256" key="10">
    <source>
        <dbReference type="ARBA" id="ARBA00022989"/>
    </source>
</evidence>
<evidence type="ECO:0000256" key="5">
    <source>
        <dbReference type="ARBA" id="ARBA00022676"/>
    </source>
</evidence>
<keyword evidence="6" id="KW-0808">Transferase</keyword>
<keyword evidence="8" id="KW-0547">Nucleotide-binding</keyword>
<evidence type="ECO:0000256" key="13">
    <source>
        <dbReference type="SAM" id="Phobius"/>
    </source>
</evidence>
<dbReference type="PANTHER" id="PTHR23033:SF47">
    <property type="entry name" value="APPLE DOMAIN-CONTAINING PROTEIN-RELATED"/>
    <property type="match status" value="1"/>
</dbReference>
<gene>
    <name evidence="15" type="ORF">OC846_004695</name>
</gene>
<keyword evidence="5" id="KW-0328">Glycosyltransferase</keyword>
<evidence type="ECO:0000256" key="12">
    <source>
        <dbReference type="SAM" id="MobiDB-lite"/>
    </source>
</evidence>
<dbReference type="EC" id="2.4.1.122" evidence="4"/>
<sequence length="553" mass="61956">MVYLDPYSPSLDHEKPSTPHPQRSQRRKLAFPCVAITALLSLVLGSILLAKTTLRLGRFSPAPEAEHSLYTGAASIRAINNNTVLIYKTGHSVIYDRLPMQLIEPRPDIPNRLVYSDVKLQIGGHTVIDALENASVPEHWTEEHKEYRRLQCAKQDGLSVAPSKQGWKLDRYKFAPITTHAWKAFPNATWFIIADGDTYIMWSTLMRWLDRSFANPVSRGWYLGFDEFYDASKEQFFAHGGAGIIMSKGLLDNLHRGDPNGKRLMEDYRFVSATCGDCALGLVISKLPGRTAHTDAGRDLFHHDGLDMVIFRPRLWHSYLLSLHHNSAAELNMLRQWEKRLLPTLPEWDGVRYCDVLFGLAPPFLREPLSAYVRANNAAAASVKAPQQRQRQRQTSSSSDTALVEPLPALNRTVIKAAWKVEQVDGVSCSLTCLKKQGKPSHLESCQSACDAHPSCFQWYLNGYRCSLAINGFRIGRPASSSAMVTGWRVDRIAELERAMPCSNSSYRAFADERGIGLEAGRADEVNTGLDQGWYLPPLPNRPQVGWGTKLGL</sequence>
<evidence type="ECO:0000313" key="15">
    <source>
        <dbReference type="EMBL" id="KAK0547872.1"/>
    </source>
</evidence>
<comment type="pathway">
    <text evidence="2">Protein modification; protein glycosylation.</text>
</comment>
<dbReference type="GO" id="GO:0000166">
    <property type="term" value="F:nucleotide binding"/>
    <property type="evidence" value="ECO:0007669"/>
    <property type="project" value="UniProtKB-KW"/>
</dbReference>
<feature type="transmembrane region" description="Helical" evidence="13">
    <location>
        <begin position="29"/>
        <end position="50"/>
    </location>
</feature>
<evidence type="ECO:0000256" key="3">
    <source>
        <dbReference type="ARBA" id="ARBA00006462"/>
    </source>
</evidence>
<feature type="compositionally biased region" description="Low complexity" evidence="12">
    <location>
        <begin position="383"/>
        <end position="399"/>
    </location>
</feature>
<comment type="similarity">
    <text evidence="3">Belongs to the glycosyltransferase 31 family. Beta3-Gal-T subfamily.</text>
</comment>
<keyword evidence="16" id="KW-1185">Reference proteome</keyword>
<evidence type="ECO:0000256" key="11">
    <source>
        <dbReference type="ARBA" id="ARBA00023136"/>
    </source>
</evidence>
<reference evidence="15" key="1">
    <citation type="journal article" date="2023" name="PhytoFront">
        <title>Draft Genome Resources of Seven Strains of Tilletia horrida, Causal Agent of Kernel Smut of Rice.</title>
        <authorList>
            <person name="Khanal S."/>
            <person name="Antony Babu S."/>
            <person name="Zhou X.G."/>
        </authorList>
    </citation>
    <scope>NUCLEOTIDE SEQUENCE</scope>
    <source>
        <strain evidence="15">TX6</strain>
    </source>
</reference>
<comment type="caution">
    <text evidence="15">The sequence shown here is derived from an EMBL/GenBank/DDBJ whole genome shotgun (WGS) entry which is preliminary data.</text>
</comment>
<dbReference type="Pfam" id="PF02434">
    <property type="entry name" value="Fringe"/>
    <property type="match status" value="1"/>
</dbReference>
<evidence type="ECO:0000256" key="9">
    <source>
        <dbReference type="ARBA" id="ARBA00022968"/>
    </source>
</evidence>
<evidence type="ECO:0000256" key="6">
    <source>
        <dbReference type="ARBA" id="ARBA00022679"/>
    </source>
</evidence>
<evidence type="ECO:0000259" key="14">
    <source>
        <dbReference type="Pfam" id="PF02434"/>
    </source>
</evidence>
<accession>A0AAN6GRX3</accession>
<dbReference type="PANTHER" id="PTHR23033">
    <property type="entry name" value="BETA1,3-GALACTOSYLTRANSFERASE"/>
    <property type="match status" value="1"/>
</dbReference>
<evidence type="ECO:0000256" key="2">
    <source>
        <dbReference type="ARBA" id="ARBA00004922"/>
    </source>
</evidence>
<dbReference type="EMBL" id="JAPDMZ010000150">
    <property type="protein sequence ID" value="KAK0547872.1"/>
    <property type="molecule type" value="Genomic_DNA"/>
</dbReference>
<evidence type="ECO:0000256" key="4">
    <source>
        <dbReference type="ARBA" id="ARBA00012557"/>
    </source>
</evidence>
<evidence type="ECO:0000256" key="8">
    <source>
        <dbReference type="ARBA" id="ARBA00022741"/>
    </source>
</evidence>
<dbReference type="InterPro" id="IPR026050">
    <property type="entry name" value="C1GALT1/C1GALT1_chp1"/>
</dbReference>
<evidence type="ECO:0000256" key="7">
    <source>
        <dbReference type="ARBA" id="ARBA00022692"/>
    </source>
</evidence>
<feature type="region of interest" description="Disordered" evidence="12">
    <location>
        <begin position="1"/>
        <end position="25"/>
    </location>
</feature>
<proteinExistence type="inferred from homology"/>
<dbReference type="AlphaFoldDB" id="A0AAN6GRX3"/>
<organism evidence="15 16">
    <name type="scientific">Tilletia horrida</name>
    <dbReference type="NCBI Taxonomy" id="155126"/>
    <lineage>
        <taxon>Eukaryota</taxon>
        <taxon>Fungi</taxon>
        <taxon>Dikarya</taxon>
        <taxon>Basidiomycota</taxon>
        <taxon>Ustilaginomycotina</taxon>
        <taxon>Exobasidiomycetes</taxon>
        <taxon>Tilletiales</taxon>
        <taxon>Tilletiaceae</taxon>
        <taxon>Tilletia</taxon>
    </lineage>
</organism>
<dbReference type="InterPro" id="IPR003378">
    <property type="entry name" value="Fringe-like_glycosylTrfase"/>
</dbReference>
<keyword evidence="10 13" id="KW-1133">Transmembrane helix</keyword>
<dbReference type="Proteomes" id="UP001176517">
    <property type="component" value="Unassembled WGS sequence"/>
</dbReference>
<dbReference type="GO" id="GO:0016020">
    <property type="term" value="C:membrane"/>
    <property type="evidence" value="ECO:0007669"/>
    <property type="project" value="UniProtKB-SubCell"/>
</dbReference>
<keyword evidence="9" id="KW-0735">Signal-anchor</keyword>
<evidence type="ECO:0000313" key="16">
    <source>
        <dbReference type="Proteomes" id="UP001176517"/>
    </source>
</evidence>
<dbReference type="Gene3D" id="3.90.550.50">
    <property type="match status" value="1"/>
</dbReference>
<comment type="subcellular location">
    <subcellularLocation>
        <location evidence="1">Membrane</location>
        <topology evidence="1">Single-pass type II membrane protein</topology>
    </subcellularLocation>
</comment>
<dbReference type="GO" id="GO:0016263">
    <property type="term" value="F:glycoprotein-N-acetylgalactosamine 3-beta-galactosyltransferase activity"/>
    <property type="evidence" value="ECO:0007669"/>
    <property type="project" value="UniProtKB-EC"/>
</dbReference>
<evidence type="ECO:0000256" key="1">
    <source>
        <dbReference type="ARBA" id="ARBA00004606"/>
    </source>
</evidence>
<keyword evidence="7 13" id="KW-0812">Transmembrane</keyword>
<keyword evidence="11 13" id="KW-0472">Membrane</keyword>
<feature type="domain" description="Fringe-like glycosyltransferase" evidence="14">
    <location>
        <begin position="188"/>
        <end position="303"/>
    </location>
</feature>
<name>A0AAN6GRX3_9BASI</name>